<accession>A0ABV6BYU3</accession>
<dbReference type="Proteomes" id="UP001589788">
    <property type="component" value="Unassembled WGS sequence"/>
</dbReference>
<keyword evidence="4 6" id="KW-0378">Hydrolase</keyword>
<dbReference type="Gene3D" id="3.40.1350.10">
    <property type="match status" value="1"/>
</dbReference>
<dbReference type="EMBL" id="JBHLYQ010000001">
    <property type="protein sequence ID" value="MFC0080620.1"/>
    <property type="molecule type" value="Genomic_DNA"/>
</dbReference>
<evidence type="ECO:0000256" key="3">
    <source>
        <dbReference type="ARBA" id="ARBA00022759"/>
    </source>
</evidence>
<dbReference type="PANTHER" id="PTHR38814">
    <property type="entry name" value="ENDONUCLEASE NUCS"/>
    <property type="match status" value="1"/>
</dbReference>
<keyword evidence="1 6" id="KW-0963">Cytoplasm</keyword>
<evidence type="ECO:0000259" key="7">
    <source>
        <dbReference type="Pfam" id="PF01939"/>
    </source>
</evidence>
<dbReference type="PANTHER" id="PTHR38814:SF1">
    <property type="entry name" value="ENDONUCLEASE NUCS"/>
    <property type="match status" value="1"/>
</dbReference>
<dbReference type="InterPro" id="IPR011856">
    <property type="entry name" value="tRNA_endonuc-like_dom_sf"/>
</dbReference>
<dbReference type="InterPro" id="IPR049173">
    <property type="entry name" value="NucS_N_sf"/>
</dbReference>
<reference evidence="9 10" key="1">
    <citation type="submission" date="2024-09" db="EMBL/GenBank/DDBJ databases">
        <authorList>
            <person name="Sun Q."/>
            <person name="Mori K."/>
        </authorList>
    </citation>
    <scope>NUCLEOTIDE SEQUENCE [LARGE SCALE GENOMIC DNA]</scope>
    <source>
        <strain evidence="9 10">JCM 15389</strain>
    </source>
</reference>
<protein>
    <recommendedName>
        <fullName evidence="6">Endonuclease NucS</fullName>
        <ecNumber evidence="6">3.1.-.-</ecNumber>
    </recommendedName>
</protein>
<comment type="caution">
    <text evidence="9">The sequence shown here is derived from an EMBL/GenBank/DDBJ whole genome shotgun (WGS) entry which is preliminary data.</text>
</comment>
<evidence type="ECO:0000256" key="4">
    <source>
        <dbReference type="ARBA" id="ARBA00022801"/>
    </source>
</evidence>
<sequence length="231" mass="25724">MRLVIATCEVHYEGRLRADLPRGRRLLVLKADGSVAVHADDGAYKPLNWMVPPCTVTEEPGRWLVQGAKGEQLEIRLYEVHLDVTHELGPEPGLAKDGVKVELQGHLAERPWVLEAGLELLAREYRTPLGPVDLLCRDASGGFVAVEVKRRGELASVEQLDRYLAALRTSDARLRPLRGLLAAERVAPNARRLCEARGMGWREVDLEALRRQPGRTPRLFDDLPEEATGGH</sequence>
<dbReference type="GO" id="GO:0004519">
    <property type="term" value="F:endonuclease activity"/>
    <property type="evidence" value="ECO:0007669"/>
    <property type="project" value="UniProtKB-KW"/>
</dbReference>
<evidence type="ECO:0000259" key="8">
    <source>
        <dbReference type="Pfam" id="PF21003"/>
    </source>
</evidence>
<evidence type="ECO:0000256" key="6">
    <source>
        <dbReference type="HAMAP-Rule" id="MF_00722"/>
    </source>
</evidence>
<dbReference type="InterPro" id="IPR048302">
    <property type="entry name" value="NucS_N"/>
</dbReference>
<feature type="domain" description="Endonuclease NucS C-terminal" evidence="7">
    <location>
        <begin position="102"/>
        <end position="205"/>
    </location>
</feature>
<dbReference type="HAMAP" id="MF_00722">
    <property type="entry name" value="NucS"/>
    <property type="match status" value="1"/>
</dbReference>
<comment type="function">
    <text evidence="6">Cleaves both 3' and 5' ssDNA extremities of branched DNA structures.</text>
</comment>
<organism evidence="9 10">
    <name type="scientific">Aciditerrimonas ferrireducens</name>
    <dbReference type="NCBI Taxonomy" id="667306"/>
    <lineage>
        <taxon>Bacteria</taxon>
        <taxon>Bacillati</taxon>
        <taxon>Actinomycetota</taxon>
        <taxon>Acidimicrobiia</taxon>
        <taxon>Acidimicrobiales</taxon>
        <taxon>Acidimicrobiaceae</taxon>
        <taxon>Aciditerrimonas</taxon>
    </lineage>
</organism>
<keyword evidence="2 6" id="KW-0540">Nuclease</keyword>
<dbReference type="InterPro" id="IPR002793">
    <property type="entry name" value="Endonuclease_NucS"/>
</dbReference>
<comment type="subcellular location">
    <subcellularLocation>
        <location evidence="6">Cytoplasm</location>
    </subcellularLocation>
</comment>
<dbReference type="Pfam" id="PF21003">
    <property type="entry name" value="NucS_N"/>
    <property type="match status" value="1"/>
</dbReference>
<keyword evidence="3 6" id="KW-0255">Endonuclease</keyword>
<dbReference type="EC" id="3.1.-.-" evidence="6"/>
<dbReference type="RefSeq" id="WP_377787014.1">
    <property type="nucleotide sequence ID" value="NZ_JBHLYQ010000001.1"/>
</dbReference>
<feature type="domain" description="Endonuclease NucS N-terminal PH-like" evidence="8">
    <location>
        <begin position="2"/>
        <end position="90"/>
    </location>
</feature>
<dbReference type="Pfam" id="PF01939">
    <property type="entry name" value="NucS_C"/>
    <property type="match status" value="1"/>
</dbReference>
<evidence type="ECO:0000256" key="1">
    <source>
        <dbReference type="ARBA" id="ARBA00022490"/>
    </source>
</evidence>
<proteinExistence type="inferred from homology"/>
<dbReference type="NCBIfam" id="NF002876">
    <property type="entry name" value="PRK03298.1"/>
    <property type="match status" value="1"/>
</dbReference>
<dbReference type="InterPro" id="IPR048301">
    <property type="entry name" value="NucS_C"/>
</dbReference>
<name>A0ABV6BYU3_9ACTN</name>
<evidence type="ECO:0000256" key="5">
    <source>
        <dbReference type="ARBA" id="ARBA00023125"/>
    </source>
</evidence>
<keyword evidence="5 6" id="KW-0238">DNA-binding</keyword>
<evidence type="ECO:0000313" key="10">
    <source>
        <dbReference type="Proteomes" id="UP001589788"/>
    </source>
</evidence>
<comment type="similarity">
    <text evidence="6">Belongs to the NucS endonuclease family.</text>
</comment>
<dbReference type="Gene3D" id="2.70.180.20">
    <property type="match status" value="1"/>
</dbReference>
<gene>
    <name evidence="6 9" type="primary">nucS</name>
    <name evidence="9" type="ORF">ACFFRE_00420</name>
</gene>
<keyword evidence="10" id="KW-1185">Reference proteome</keyword>
<evidence type="ECO:0000256" key="2">
    <source>
        <dbReference type="ARBA" id="ARBA00022722"/>
    </source>
</evidence>
<evidence type="ECO:0000313" key="9">
    <source>
        <dbReference type="EMBL" id="MFC0080620.1"/>
    </source>
</evidence>
<dbReference type="CDD" id="cd22341">
    <property type="entry name" value="NucS-like"/>
    <property type="match status" value="1"/>
</dbReference>